<evidence type="ECO:0008006" key="3">
    <source>
        <dbReference type="Google" id="ProtNLM"/>
    </source>
</evidence>
<organism evidence="1 2">
    <name type="scientific">Deinococcus daejeonensis</name>
    <dbReference type="NCBI Taxonomy" id="1007098"/>
    <lineage>
        <taxon>Bacteria</taxon>
        <taxon>Thermotogati</taxon>
        <taxon>Deinococcota</taxon>
        <taxon>Deinococci</taxon>
        <taxon>Deinococcales</taxon>
        <taxon>Deinococcaceae</taxon>
        <taxon>Deinococcus</taxon>
    </lineage>
</organism>
<comment type="caution">
    <text evidence="1">The sequence shown here is derived from an EMBL/GenBank/DDBJ whole genome shotgun (WGS) entry which is preliminary data.</text>
</comment>
<gene>
    <name evidence="1" type="ORF">GCM10010842_38600</name>
</gene>
<reference evidence="2" key="1">
    <citation type="journal article" date="2019" name="Int. J. Syst. Evol. Microbiol.">
        <title>The Global Catalogue of Microorganisms (GCM) 10K type strain sequencing project: providing services to taxonomists for standard genome sequencing and annotation.</title>
        <authorList>
            <consortium name="The Broad Institute Genomics Platform"/>
            <consortium name="The Broad Institute Genome Sequencing Center for Infectious Disease"/>
            <person name="Wu L."/>
            <person name="Ma J."/>
        </authorList>
    </citation>
    <scope>NUCLEOTIDE SEQUENCE [LARGE SCALE GENOMIC DNA]</scope>
    <source>
        <strain evidence="2">JCM 16918</strain>
    </source>
</reference>
<keyword evidence="2" id="KW-1185">Reference proteome</keyword>
<protein>
    <recommendedName>
        <fullName evidence="3">DUF2225 domain-containing protein</fullName>
    </recommendedName>
</protein>
<accession>A0ABQ2JI17</accession>
<name>A0ABQ2JI17_9DEIO</name>
<dbReference type="Proteomes" id="UP000645517">
    <property type="component" value="Unassembled WGS sequence"/>
</dbReference>
<evidence type="ECO:0000313" key="2">
    <source>
        <dbReference type="Proteomes" id="UP000645517"/>
    </source>
</evidence>
<sequence length="214" mass="23933">MFHGPPVLIACTHCAAPAHYRTFLSWNTFGMTAWTDGVNLAPMTPIFTWITRCATCGQYYWLEDAQELPLDPERSFPPEVRPLTADEYLAAIDAGLADGPREFELKVWAWQRYNDAFRGRPPGSCAPPVTGRSRELIEELRAFTPVTVNDQLFRAELTRALGRFTEASKMLTAITGERSAPYVPVMQARCAAQDPGVALVPGGRHPVWQDHDDR</sequence>
<evidence type="ECO:0000313" key="1">
    <source>
        <dbReference type="EMBL" id="GGN47264.1"/>
    </source>
</evidence>
<dbReference type="EMBL" id="BMOR01000038">
    <property type="protein sequence ID" value="GGN47264.1"/>
    <property type="molecule type" value="Genomic_DNA"/>
</dbReference>
<proteinExistence type="predicted"/>